<feature type="transmembrane region" description="Helical" evidence="1">
    <location>
        <begin position="62"/>
        <end position="80"/>
    </location>
</feature>
<evidence type="ECO:0000313" key="4">
    <source>
        <dbReference type="Proteomes" id="UP000036168"/>
    </source>
</evidence>
<reference evidence="3 5" key="3">
    <citation type="submission" date="2023-03" db="EMBL/GenBank/DDBJ databases">
        <title>Agriculturally important microbes genome sequencing.</title>
        <authorList>
            <person name="Dunlap C."/>
        </authorList>
    </citation>
    <scope>NUCLEOTIDE SEQUENCE [LARGE SCALE GENOMIC DNA]</scope>
    <source>
        <strain evidence="3 5">CBP-3203</strain>
    </source>
</reference>
<feature type="transmembrane region" description="Helical" evidence="1">
    <location>
        <begin position="32"/>
        <end position="50"/>
    </location>
</feature>
<dbReference type="STRING" id="1664069.BGLY_4301"/>
<comment type="caution">
    <text evidence="2">The sequence shown here is derived from an EMBL/GenBank/DDBJ whole genome shotgun (WGS) entry which is preliminary data.</text>
</comment>
<organism evidence="2 4">
    <name type="scientific">Bacillus glycinifermentans</name>
    <dbReference type="NCBI Taxonomy" id="1664069"/>
    <lineage>
        <taxon>Bacteria</taxon>
        <taxon>Bacillati</taxon>
        <taxon>Bacillota</taxon>
        <taxon>Bacilli</taxon>
        <taxon>Bacillales</taxon>
        <taxon>Bacillaceae</taxon>
        <taxon>Bacillus</taxon>
    </lineage>
</organism>
<evidence type="ECO:0000313" key="5">
    <source>
        <dbReference type="Proteomes" id="UP001341297"/>
    </source>
</evidence>
<gene>
    <name evidence="2" type="ORF">AB447_206870</name>
    <name evidence="3" type="ORF">P8828_03860</name>
</gene>
<accession>A0A0J6EPP4</accession>
<keyword evidence="1" id="KW-0472">Membrane</keyword>
<sequence>MDLETFNQMPAFMRKEMENLKQVAAPILKKRLIFLFTAVPLLVISLVYLSSFWGETHFGTETFVKIGIAALGAAFGMALIRESSYQKRNVQQKVFQYILERMQKSEVLSDERKTRYVTAVKEQPFTVMSNFMEFLNEEESRRQHLAEL</sequence>
<evidence type="ECO:0000313" key="3">
    <source>
        <dbReference type="EMBL" id="MEC0483989.1"/>
    </source>
</evidence>
<dbReference type="EMBL" id="LECW02000045">
    <property type="protein sequence ID" value="KRT90294.1"/>
    <property type="molecule type" value="Genomic_DNA"/>
</dbReference>
<dbReference type="Proteomes" id="UP001341297">
    <property type="component" value="Unassembled WGS sequence"/>
</dbReference>
<dbReference type="Proteomes" id="UP000036168">
    <property type="component" value="Unassembled WGS sequence"/>
</dbReference>
<dbReference type="InterPro" id="IPR020205">
    <property type="entry name" value="Uncharacterised_YwnF_TM"/>
</dbReference>
<accession>A0A0J6EGS9</accession>
<dbReference type="Pfam" id="PF17370">
    <property type="entry name" value="DUF5392"/>
    <property type="match status" value="1"/>
</dbReference>
<dbReference type="OrthoDB" id="2451415at2"/>
<proteinExistence type="predicted"/>
<evidence type="ECO:0000313" key="2">
    <source>
        <dbReference type="EMBL" id="KRT90294.1"/>
    </source>
</evidence>
<protein>
    <submittedName>
        <fullName evidence="2">Beta-ketoacyl synthase</fullName>
    </submittedName>
    <submittedName>
        <fullName evidence="3">YwnF family protein</fullName>
    </submittedName>
</protein>
<reference evidence="2" key="2">
    <citation type="submission" date="2015-10" db="EMBL/GenBank/DDBJ databases">
        <authorList>
            <person name="Gilbert D.G."/>
        </authorList>
    </citation>
    <scope>NUCLEOTIDE SEQUENCE</scope>
    <source>
        <strain evidence="2">GO-13</strain>
    </source>
</reference>
<evidence type="ECO:0000256" key="1">
    <source>
        <dbReference type="SAM" id="Phobius"/>
    </source>
</evidence>
<dbReference type="EMBL" id="JARRTL010000006">
    <property type="protein sequence ID" value="MEC0483989.1"/>
    <property type="molecule type" value="Genomic_DNA"/>
</dbReference>
<dbReference type="RefSeq" id="WP_048354094.1">
    <property type="nucleotide sequence ID" value="NZ_CP023481.1"/>
</dbReference>
<dbReference type="PATRIC" id="fig|1664069.3.peg.4374"/>
<name>A0A0J6EPP4_9BACI</name>
<dbReference type="AlphaFoldDB" id="A0A0J6EPP4"/>
<keyword evidence="1" id="KW-0812">Transmembrane</keyword>
<keyword evidence="1" id="KW-1133">Transmembrane helix</keyword>
<reference evidence="2 4" key="1">
    <citation type="journal article" date="2015" name="Int. J. Syst. Evol. Microbiol.">
        <title>Bacillus glycinifermentans sp. nov., isolated from fermented soybean paste.</title>
        <authorList>
            <person name="Kim S.J."/>
            <person name="Dunlap C.A."/>
            <person name="Kwon S.W."/>
            <person name="Rooney A.P."/>
        </authorList>
    </citation>
    <scope>NUCLEOTIDE SEQUENCE [LARGE SCALE GENOMIC DNA]</scope>
    <source>
        <strain evidence="2 4">GO-13</strain>
    </source>
</reference>
<keyword evidence="5" id="KW-1185">Reference proteome</keyword>